<name>A0A9Q0WPI3_9ROSI</name>
<organism evidence="1 2">
    <name type="scientific">Salix koriyanagi</name>
    <dbReference type="NCBI Taxonomy" id="2511006"/>
    <lineage>
        <taxon>Eukaryota</taxon>
        <taxon>Viridiplantae</taxon>
        <taxon>Streptophyta</taxon>
        <taxon>Embryophyta</taxon>
        <taxon>Tracheophyta</taxon>
        <taxon>Spermatophyta</taxon>
        <taxon>Magnoliopsida</taxon>
        <taxon>eudicotyledons</taxon>
        <taxon>Gunneridae</taxon>
        <taxon>Pentapetalae</taxon>
        <taxon>rosids</taxon>
        <taxon>fabids</taxon>
        <taxon>Malpighiales</taxon>
        <taxon>Salicaceae</taxon>
        <taxon>Saliceae</taxon>
        <taxon>Salix</taxon>
    </lineage>
</organism>
<dbReference type="EMBL" id="JAPFFM010000002">
    <property type="protein sequence ID" value="KAJ6771095.1"/>
    <property type="molecule type" value="Genomic_DNA"/>
</dbReference>
<reference evidence="1" key="1">
    <citation type="submission" date="2022-11" db="EMBL/GenBank/DDBJ databases">
        <authorList>
            <person name="Hyden B.L."/>
            <person name="Feng K."/>
            <person name="Yates T."/>
            <person name="Jawdy S."/>
            <person name="Smart L.B."/>
            <person name="Muchero W."/>
        </authorList>
    </citation>
    <scope>NUCLEOTIDE SEQUENCE</scope>
    <source>
        <tissue evidence="1">Shoot tip</tissue>
    </source>
</reference>
<reference evidence="1" key="2">
    <citation type="journal article" date="2023" name="Int. J. Mol. Sci.">
        <title>De Novo Assembly and Annotation of 11 Diverse Shrub Willow (Salix) Genomes Reveals Novel Gene Organization in Sex-Linked Regions.</title>
        <authorList>
            <person name="Hyden B."/>
            <person name="Feng K."/>
            <person name="Yates T.B."/>
            <person name="Jawdy S."/>
            <person name="Cereghino C."/>
            <person name="Smart L.B."/>
            <person name="Muchero W."/>
        </authorList>
    </citation>
    <scope>NUCLEOTIDE SEQUENCE</scope>
    <source>
        <tissue evidence="1">Shoot tip</tissue>
    </source>
</reference>
<evidence type="ECO:0000313" key="2">
    <source>
        <dbReference type="Proteomes" id="UP001151752"/>
    </source>
</evidence>
<evidence type="ECO:0000313" key="1">
    <source>
        <dbReference type="EMBL" id="KAJ6771095.1"/>
    </source>
</evidence>
<protein>
    <submittedName>
        <fullName evidence="1">Uncharacterized protein</fullName>
    </submittedName>
</protein>
<dbReference type="Proteomes" id="UP001151752">
    <property type="component" value="Chromosome 10"/>
</dbReference>
<comment type="caution">
    <text evidence="1">The sequence shown here is derived from an EMBL/GenBank/DDBJ whole genome shotgun (WGS) entry which is preliminary data.</text>
</comment>
<sequence>MRMLGKLSNENLWLQKMHATGFSVLAHVRNWQEACRPAPAQFVDAFTTVEILATRRGPSYLTLTTMAH</sequence>
<gene>
    <name evidence="1" type="ORF">OIU74_017525</name>
</gene>
<proteinExistence type="predicted"/>
<dbReference type="AlphaFoldDB" id="A0A9Q0WPI3"/>
<keyword evidence="2" id="KW-1185">Reference proteome</keyword>
<accession>A0A9Q0WPI3</accession>